<keyword evidence="4 6" id="KW-0472">Membrane</keyword>
<evidence type="ECO:0000256" key="1">
    <source>
        <dbReference type="ARBA" id="ARBA00004141"/>
    </source>
</evidence>
<protein>
    <submittedName>
        <fullName evidence="8">Related to integral membrane protein pth11</fullName>
    </submittedName>
</protein>
<dbReference type="VEuPathDB" id="FungiDB:FOZG_04297"/>
<keyword evidence="2 6" id="KW-0812">Transmembrane</keyword>
<evidence type="ECO:0000313" key="9">
    <source>
        <dbReference type="Proteomes" id="UP000219369"/>
    </source>
</evidence>
<dbReference type="Pfam" id="PF20684">
    <property type="entry name" value="Fung_rhodopsin"/>
    <property type="match status" value="1"/>
</dbReference>
<organism evidence="8 9">
    <name type="scientific">Fusarium oxysporum</name>
    <name type="common">Fusarium vascular wilt</name>
    <dbReference type="NCBI Taxonomy" id="5507"/>
    <lineage>
        <taxon>Eukaryota</taxon>
        <taxon>Fungi</taxon>
        <taxon>Dikarya</taxon>
        <taxon>Ascomycota</taxon>
        <taxon>Pezizomycotina</taxon>
        <taxon>Sordariomycetes</taxon>
        <taxon>Hypocreomycetidae</taxon>
        <taxon>Hypocreales</taxon>
        <taxon>Nectriaceae</taxon>
        <taxon>Fusarium</taxon>
        <taxon>Fusarium oxysporum species complex</taxon>
    </lineage>
</organism>
<dbReference type="VEuPathDB" id="FungiDB:FOXG_07468"/>
<feature type="transmembrane region" description="Helical" evidence="6">
    <location>
        <begin position="123"/>
        <end position="147"/>
    </location>
</feature>
<dbReference type="InterPro" id="IPR049326">
    <property type="entry name" value="Rhodopsin_dom_fungi"/>
</dbReference>
<dbReference type="InterPro" id="IPR052337">
    <property type="entry name" value="SAT4-like"/>
</dbReference>
<evidence type="ECO:0000256" key="5">
    <source>
        <dbReference type="ARBA" id="ARBA00038359"/>
    </source>
</evidence>
<feature type="transmembrane region" description="Helical" evidence="6">
    <location>
        <begin position="47"/>
        <end position="70"/>
    </location>
</feature>
<evidence type="ECO:0000256" key="2">
    <source>
        <dbReference type="ARBA" id="ARBA00022692"/>
    </source>
</evidence>
<dbReference type="Proteomes" id="UP000219369">
    <property type="component" value="Unassembled WGS sequence"/>
</dbReference>
<reference evidence="9" key="1">
    <citation type="submission" date="2016-09" db="EMBL/GenBank/DDBJ databases">
        <authorList>
            <person name="Guldener U."/>
        </authorList>
    </citation>
    <scope>NUCLEOTIDE SEQUENCE [LARGE SCALE GENOMIC DNA]</scope>
    <source>
        <strain evidence="9">V64-1</strain>
    </source>
</reference>
<dbReference type="AlphaFoldDB" id="A0A2H3T1J5"/>
<dbReference type="PANTHER" id="PTHR33048">
    <property type="entry name" value="PTH11-LIKE INTEGRAL MEMBRANE PROTEIN (AFU_ORTHOLOGUE AFUA_5G11245)"/>
    <property type="match status" value="1"/>
</dbReference>
<comment type="similarity">
    <text evidence="5">Belongs to the SAT4 family.</text>
</comment>
<dbReference type="VEuPathDB" id="FungiDB:FOMG_04394"/>
<gene>
    <name evidence="8" type="ORF">FRV6_06735</name>
</gene>
<feature type="transmembrane region" description="Helical" evidence="6">
    <location>
        <begin position="91"/>
        <end position="117"/>
    </location>
</feature>
<dbReference type="PANTHER" id="PTHR33048:SF93">
    <property type="entry name" value="INTEGRAL MEMBRANE PROTEIN"/>
    <property type="match status" value="1"/>
</dbReference>
<evidence type="ECO:0000259" key="7">
    <source>
        <dbReference type="Pfam" id="PF20684"/>
    </source>
</evidence>
<dbReference type="GO" id="GO:0016020">
    <property type="term" value="C:membrane"/>
    <property type="evidence" value="ECO:0007669"/>
    <property type="project" value="UniProtKB-SubCell"/>
</dbReference>
<evidence type="ECO:0000256" key="6">
    <source>
        <dbReference type="SAM" id="Phobius"/>
    </source>
</evidence>
<evidence type="ECO:0000256" key="3">
    <source>
        <dbReference type="ARBA" id="ARBA00022989"/>
    </source>
</evidence>
<feature type="domain" description="Rhodopsin" evidence="7">
    <location>
        <begin position="29"/>
        <end position="163"/>
    </location>
</feature>
<evidence type="ECO:0000313" key="8">
    <source>
        <dbReference type="EMBL" id="SCO82522.1"/>
    </source>
</evidence>
<accession>A0A2H3T1J5</accession>
<dbReference type="VEuPathDB" id="FungiDB:FOIG_16070"/>
<dbReference type="VEuPathDB" id="FungiDB:FOC4_g10012331"/>
<keyword evidence="3 6" id="KW-1133">Transmembrane helix</keyword>
<dbReference type="OrthoDB" id="3923077at2759"/>
<evidence type="ECO:0000256" key="4">
    <source>
        <dbReference type="ARBA" id="ARBA00023136"/>
    </source>
</evidence>
<sequence length="178" mass="19776">MESYYGGLGPMLNALLWVQVVIFAIFVGLRLYTRSQILHSVGADDHLVVIALVFQIIYSAFVTAGTKYGLGRKFADIGNPDAYFLAVELEIYSQVAGLMVIGLGKCAVGIFLLRIVWNKFQKAFIWAFVAGTMFITVFSSIVVVVQCDPVQRTWDRRVPGTCWIDFSEVGLTVGCEYL</sequence>
<dbReference type="VEuPathDB" id="FungiDB:HZS61_011827"/>
<proteinExistence type="inferred from homology"/>
<dbReference type="EMBL" id="FMJY01000003">
    <property type="protein sequence ID" value="SCO82522.1"/>
    <property type="molecule type" value="Genomic_DNA"/>
</dbReference>
<name>A0A2H3T1J5_FUSOX</name>
<comment type="subcellular location">
    <subcellularLocation>
        <location evidence="1">Membrane</location>
        <topology evidence="1">Multi-pass membrane protein</topology>
    </subcellularLocation>
</comment>
<feature type="transmembrane region" description="Helical" evidence="6">
    <location>
        <begin position="12"/>
        <end position="32"/>
    </location>
</feature>
<dbReference type="VEuPathDB" id="FungiDB:FOC1_g10004016"/>